<dbReference type="InterPro" id="IPR036388">
    <property type="entry name" value="WH-like_DNA-bd_sf"/>
</dbReference>
<dbReference type="SUPFAM" id="SSF46785">
    <property type="entry name" value="Winged helix' DNA-binding domain"/>
    <property type="match status" value="1"/>
</dbReference>
<keyword evidence="7" id="KW-1185">Reference proteome</keyword>
<dbReference type="PANTHER" id="PTHR30579:SF2">
    <property type="entry name" value="HTH-TYPE TRANSCRIPTIONAL REGULATOR ARGP"/>
    <property type="match status" value="1"/>
</dbReference>
<dbReference type="GO" id="GO:0003700">
    <property type="term" value="F:DNA-binding transcription factor activity"/>
    <property type="evidence" value="ECO:0007669"/>
    <property type="project" value="InterPro"/>
</dbReference>
<evidence type="ECO:0000313" key="7">
    <source>
        <dbReference type="Proteomes" id="UP000574067"/>
    </source>
</evidence>
<keyword evidence="3" id="KW-0238">DNA-binding</keyword>
<name>A0A848FFV1_9BURK</name>
<dbReference type="PANTHER" id="PTHR30579">
    <property type="entry name" value="TRANSCRIPTIONAL REGULATOR"/>
    <property type="match status" value="1"/>
</dbReference>
<dbReference type="EMBL" id="JABBFW010000026">
    <property type="protein sequence ID" value="NML18026.1"/>
    <property type="molecule type" value="Genomic_DNA"/>
</dbReference>
<dbReference type="AlphaFoldDB" id="A0A848FFV1"/>
<dbReference type="Gene3D" id="1.10.10.10">
    <property type="entry name" value="Winged helix-like DNA-binding domain superfamily/Winged helix DNA-binding domain"/>
    <property type="match status" value="1"/>
</dbReference>
<evidence type="ECO:0000256" key="2">
    <source>
        <dbReference type="ARBA" id="ARBA00023015"/>
    </source>
</evidence>
<dbReference type="InterPro" id="IPR000847">
    <property type="entry name" value="LysR_HTH_N"/>
</dbReference>
<dbReference type="SUPFAM" id="SSF53850">
    <property type="entry name" value="Periplasmic binding protein-like II"/>
    <property type="match status" value="1"/>
</dbReference>
<dbReference type="InterPro" id="IPR036390">
    <property type="entry name" value="WH_DNA-bd_sf"/>
</dbReference>
<dbReference type="Pfam" id="PF03466">
    <property type="entry name" value="LysR_substrate"/>
    <property type="match status" value="1"/>
</dbReference>
<dbReference type="InterPro" id="IPR005119">
    <property type="entry name" value="LysR_subst-bd"/>
</dbReference>
<feature type="domain" description="HTH lysR-type" evidence="5">
    <location>
        <begin position="2"/>
        <end position="58"/>
    </location>
</feature>
<evidence type="ECO:0000259" key="5">
    <source>
        <dbReference type="PROSITE" id="PS50931"/>
    </source>
</evidence>
<evidence type="ECO:0000256" key="4">
    <source>
        <dbReference type="ARBA" id="ARBA00023163"/>
    </source>
</evidence>
<protein>
    <submittedName>
        <fullName evidence="6">HTH-type transcriptional regulator ArgP</fullName>
    </submittedName>
</protein>
<reference evidence="6 7" key="1">
    <citation type="submission" date="2020-04" db="EMBL/GenBank/DDBJ databases">
        <title>Azohydromonas sp. isolated from soil.</title>
        <authorList>
            <person name="Dahal R.H."/>
        </authorList>
    </citation>
    <scope>NUCLEOTIDE SEQUENCE [LARGE SCALE GENOMIC DNA]</scope>
    <source>
        <strain evidence="6 7">G-1-1-14</strain>
    </source>
</reference>
<dbReference type="InterPro" id="IPR017685">
    <property type="entry name" value="ArgP"/>
</dbReference>
<dbReference type="InterPro" id="IPR050176">
    <property type="entry name" value="LTTR"/>
</dbReference>
<dbReference type="PROSITE" id="PS50931">
    <property type="entry name" value="HTH_LYSR"/>
    <property type="match status" value="1"/>
</dbReference>
<dbReference type="Pfam" id="PF00126">
    <property type="entry name" value="HTH_1"/>
    <property type="match status" value="1"/>
</dbReference>
<dbReference type="Proteomes" id="UP000574067">
    <property type="component" value="Unassembled WGS sequence"/>
</dbReference>
<dbReference type="Gene3D" id="3.40.190.290">
    <property type="match status" value="1"/>
</dbReference>
<evidence type="ECO:0000313" key="6">
    <source>
        <dbReference type="EMBL" id="NML18026.1"/>
    </source>
</evidence>
<dbReference type="NCBIfam" id="NF009888">
    <property type="entry name" value="PRK13348.1"/>
    <property type="match status" value="1"/>
</dbReference>
<comment type="similarity">
    <text evidence="1">Belongs to the LysR transcriptional regulatory family.</text>
</comment>
<evidence type="ECO:0000256" key="1">
    <source>
        <dbReference type="ARBA" id="ARBA00009437"/>
    </source>
</evidence>
<dbReference type="NCBIfam" id="TIGR03298">
    <property type="entry name" value="argP"/>
    <property type="match status" value="1"/>
</dbReference>
<comment type="caution">
    <text evidence="6">The sequence shown here is derived from an EMBL/GenBank/DDBJ whole genome shotgun (WGS) entry which is preliminary data.</text>
</comment>
<accession>A0A848FFV1</accession>
<dbReference type="GO" id="GO:0003677">
    <property type="term" value="F:DNA binding"/>
    <property type="evidence" value="ECO:0007669"/>
    <property type="project" value="UniProtKB-KW"/>
</dbReference>
<dbReference type="RefSeq" id="WP_169162929.1">
    <property type="nucleotide sequence ID" value="NZ_JABBFW010000026.1"/>
</dbReference>
<keyword evidence="4" id="KW-0804">Transcription</keyword>
<dbReference type="NCBIfam" id="NF002964">
    <property type="entry name" value="PRK03635.1"/>
    <property type="match status" value="1"/>
</dbReference>
<sequence length="311" mass="33023">MLDRDQLEAFAAVVETLSFERAAEKLHVTRGAISQRIKALEETVAASVLVRQKPLALTAAGSVLLKHVAALRLLEADTFGQICARGGGMRAALPLAVAVDAHSIDTWFGAVARRLMQRETVELEVVVGDDDPAFPALVRGDVIGCVSPIARAAPGCAAAPIGELGYRCVATPEFVRRHFARGFSPQAAAKAPAVLPGRRTELLDRYLEAAFGVSIGRTSRHVLPSPAAQLDCILAGMGYGLLPEASLRAHLARGTLVDLRQDAPFAVTLFWHHWRTAPPVCQAVGADIVEYGLRALGDMAPTPAPSHIPAC</sequence>
<evidence type="ECO:0000256" key="3">
    <source>
        <dbReference type="ARBA" id="ARBA00023125"/>
    </source>
</evidence>
<keyword evidence="2" id="KW-0805">Transcription regulation</keyword>
<gene>
    <name evidence="6" type="primary">argP</name>
    <name evidence="6" type="ORF">HHL10_23940</name>
</gene>
<proteinExistence type="inferred from homology"/>
<organism evidence="6 7">
    <name type="scientific">Azohydromonas caseinilytica</name>
    <dbReference type="NCBI Taxonomy" id="2728836"/>
    <lineage>
        <taxon>Bacteria</taxon>
        <taxon>Pseudomonadati</taxon>
        <taxon>Pseudomonadota</taxon>
        <taxon>Betaproteobacteria</taxon>
        <taxon>Burkholderiales</taxon>
        <taxon>Sphaerotilaceae</taxon>
        <taxon>Azohydromonas</taxon>
    </lineage>
</organism>